<name>A0AC34R948_9BILA</name>
<protein>
    <submittedName>
        <fullName evidence="2">SLC26A/SulP transporter domain-containing protein</fullName>
    </submittedName>
</protein>
<reference evidence="2" key="1">
    <citation type="submission" date="2022-11" db="UniProtKB">
        <authorList>
            <consortium name="WormBaseParasite"/>
        </authorList>
    </citation>
    <scope>IDENTIFICATION</scope>
</reference>
<evidence type="ECO:0000313" key="2">
    <source>
        <dbReference type="WBParaSite" id="JU765_v2.g4548.t1"/>
    </source>
</evidence>
<dbReference type="Proteomes" id="UP000887576">
    <property type="component" value="Unplaced"/>
</dbReference>
<organism evidence="1 2">
    <name type="scientific">Panagrolaimus sp. JU765</name>
    <dbReference type="NCBI Taxonomy" id="591449"/>
    <lineage>
        <taxon>Eukaryota</taxon>
        <taxon>Metazoa</taxon>
        <taxon>Ecdysozoa</taxon>
        <taxon>Nematoda</taxon>
        <taxon>Chromadorea</taxon>
        <taxon>Rhabditida</taxon>
        <taxon>Tylenchina</taxon>
        <taxon>Panagrolaimomorpha</taxon>
        <taxon>Panagrolaimoidea</taxon>
        <taxon>Panagrolaimidae</taxon>
        <taxon>Panagrolaimus</taxon>
    </lineage>
</organism>
<proteinExistence type="predicted"/>
<accession>A0AC34R948</accession>
<sequence>MGDENIEKQNVIEEEGISLNDPNHSGFLRYIVESKQEIEQVHEIELEPETEQDFENKEDSEFIMTKKADIVGGITVGVMHVPQGIAYALLSGVKPINGLYMSFFAPLFYMFFGTSRHMSLGVFHYSGAEFG</sequence>
<evidence type="ECO:0000313" key="1">
    <source>
        <dbReference type="Proteomes" id="UP000887576"/>
    </source>
</evidence>
<dbReference type="WBParaSite" id="JU765_v2.g4548.t1">
    <property type="protein sequence ID" value="JU765_v2.g4548.t1"/>
    <property type="gene ID" value="JU765_v2.g4548"/>
</dbReference>